<protein>
    <submittedName>
        <fullName evidence="1">Uncharacterized protein</fullName>
    </submittedName>
</protein>
<gene>
    <name evidence="1" type="ORF">SARC_16968</name>
</gene>
<feature type="non-terminal residue" evidence="1">
    <location>
        <position position="1"/>
    </location>
</feature>
<evidence type="ECO:0000313" key="1">
    <source>
        <dbReference type="EMBL" id="KNC70503.1"/>
    </source>
</evidence>
<sequence>AFKYLFARLDSQQICAGEKVVCFIKRRQCVNAMGKRIPFDDANKNRTDLDSVR</sequence>
<dbReference type="AlphaFoldDB" id="A0A0L0F2V3"/>
<evidence type="ECO:0000313" key="2">
    <source>
        <dbReference type="Proteomes" id="UP000054560"/>
    </source>
</evidence>
<reference evidence="1 2" key="1">
    <citation type="submission" date="2011-02" db="EMBL/GenBank/DDBJ databases">
        <title>The Genome Sequence of Sphaeroforma arctica JP610.</title>
        <authorList>
            <consortium name="The Broad Institute Genome Sequencing Platform"/>
            <person name="Russ C."/>
            <person name="Cuomo C."/>
            <person name="Young S.K."/>
            <person name="Zeng Q."/>
            <person name="Gargeya S."/>
            <person name="Alvarado L."/>
            <person name="Berlin A."/>
            <person name="Chapman S.B."/>
            <person name="Chen Z."/>
            <person name="Freedman E."/>
            <person name="Gellesch M."/>
            <person name="Goldberg J."/>
            <person name="Griggs A."/>
            <person name="Gujja S."/>
            <person name="Heilman E."/>
            <person name="Heiman D."/>
            <person name="Howarth C."/>
            <person name="Mehta T."/>
            <person name="Neiman D."/>
            <person name="Pearson M."/>
            <person name="Roberts A."/>
            <person name="Saif S."/>
            <person name="Shea T."/>
            <person name="Shenoy N."/>
            <person name="Sisk P."/>
            <person name="Stolte C."/>
            <person name="Sykes S."/>
            <person name="White J."/>
            <person name="Yandava C."/>
            <person name="Burger G."/>
            <person name="Gray M.W."/>
            <person name="Holland P.W.H."/>
            <person name="King N."/>
            <person name="Lang F.B.F."/>
            <person name="Roger A.J."/>
            <person name="Ruiz-Trillo I."/>
            <person name="Haas B."/>
            <person name="Nusbaum C."/>
            <person name="Birren B."/>
        </authorList>
    </citation>
    <scope>NUCLEOTIDE SEQUENCE [LARGE SCALE GENOMIC DNA]</scope>
    <source>
        <strain evidence="1 2">JP610</strain>
    </source>
</reference>
<dbReference type="Proteomes" id="UP000054560">
    <property type="component" value="Unassembled WGS sequence"/>
</dbReference>
<name>A0A0L0F2V3_9EUKA</name>
<accession>A0A0L0F2V3</accession>
<proteinExistence type="predicted"/>
<organism evidence="1 2">
    <name type="scientific">Sphaeroforma arctica JP610</name>
    <dbReference type="NCBI Taxonomy" id="667725"/>
    <lineage>
        <taxon>Eukaryota</taxon>
        <taxon>Ichthyosporea</taxon>
        <taxon>Ichthyophonida</taxon>
        <taxon>Sphaeroforma</taxon>
    </lineage>
</organism>
<keyword evidence="2" id="KW-1185">Reference proteome</keyword>
<dbReference type="GeneID" id="25917472"/>
<dbReference type="EMBL" id="KQ250999">
    <property type="protein sequence ID" value="KNC70503.1"/>
    <property type="molecule type" value="Genomic_DNA"/>
</dbReference>
<dbReference type="RefSeq" id="XP_014144405.1">
    <property type="nucleotide sequence ID" value="XM_014288930.1"/>
</dbReference>